<dbReference type="InterPro" id="IPR036138">
    <property type="entry name" value="PBP_dimer_sf"/>
</dbReference>
<dbReference type="SUPFAM" id="SSF56601">
    <property type="entry name" value="beta-lactamase/transpeptidase-like"/>
    <property type="match status" value="1"/>
</dbReference>
<comment type="function">
    <text evidence="14">A transpeptidase that forms peptide cross-links between adjacent glycan strands in cell wall peptidoglycan (PG). Part of the divisome machinery that synthesizes the septal cross wall. Beta-lactams inactivate the PBPs by acylating an essential serine residue in the active site of these proteins.</text>
</comment>
<keyword evidence="10 15" id="KW-0472">Membrane</keyword>
<dbReference type="GO" id="GO:0008658">
    <property type="term" value="F:penicillin binding"/>
    <property type="evidence" value="ECO:0007669"/>
    <property type="project" value="InterPro"/>
</dbReference>
<dbReference type="InterPro" id="IPR005311">
    <property type="entry name" value="PBP_dimer"/>
</dbReference>
<dbReference type="PANTHER" id="PTHR30627:SF26">
    <property type="entry name" value="PENICILLIN-BINDING PROTEIN 2B"/>
    <property type="match status" value="1"/>
</dbReference>
<evidence type="ECO:0000259" key="16">
    <source>
        <dbReference type="PROSITE" id="PS51178"/>
    </source>
</evidence>
<dbReference type="Proteomes" id="UP001180515">
    <property type="component" value="Unassembled WGS sequence"/>
</dbReference>
<evidence type="ECO:0000256" key="2">
    <source>
        <dbReference type="ARBA" id="ARBA00007171"/>
    </source>
</evidence>
<evidence type="ECO:0000256" key="13">
    <source>
        <dbReference type="ARBA" id="ARBA00023316"/>
    </source>
</evidence>
<dbReference type="GO" id="GO:0051301">
    <property type="term" value="P:cell division"/>
    <property type="evidence" value="ECO:0007669"/>
    <property type="project" value="UniProtKB-KW"/>
</dbReference>
<evidence type="ECO:0000256" key="14">
    <source>
        <dbReference type="ARBA" id="ARBA00055980"/>
    </source>
</evidence>
<dbReference type="Gene3D" id="3.90.1310.10">
    <property type="entry name" value="Penicillin-binding protein 2a (Domain 2)"/>
    <property type="match status" value="1"/>
</dbReference>
<dbReference type="GO" id="GO:0005886">
    <property type="term" value="C:plasma membrane"/>
    <property type="evidence" value="ECO:0007669"/>
    <property type="project" value="UniProtKB-SubCell"/>
</dbReference>
<evidence type="ECO:0000256" key="8">
    <source>
        <dbReference type="ARBA" id="ARBA00022984"/>
    </source>
</evidence>
<protein>
    <submittedName>
        <fullName evidence="18">Penicillin-binding protein 2X</fullName>
    </submittedName>
    <submittedName>
        <fullName evidence="17">Penicillin-binding protein PBP2X</fullName>
    </submittedName>
</protein>
<sequence length="749" mass="82111">MNKFIKGFIDYAVRDRKTPVKNREHVGQNMMILSIFLFFVFIINFVIIIGTDKKFGVNLSEGAKSVYQETVTVQAKRGTIYDRNGIAIAIDSTTYSIYAVLDKSFVSATGEKLYVQPSQFDTVASILNKQLKMKKTDVIKQLKQKGLFQVSFGTTGSGISYSKMTTIRREMEKAKIKGVAFTTSPGRMYPNGTFASELIGLASLNENKDGSKSLVGKTGLESSMNDILSGRDGTITYEKDKNGNTLLGTGKTVKKAVDGKDVYTTISEPIQTFLEAQMDVFQKETKGVLSSATLVNAKTGEILATSQRPSYNADTLEGLNNKDYNWKSALYQNNFEPGSTMKVMTLASSIDDGVFEPNDVYSSVNGLTIADATIQDWNVNEGISTGQYMTYAQGFAFSSNVGMTKLEQKMGGKTWLDYLSKFKFGFPTRFGIGDEESGIFPGDNIVTQAMSAFGQGISVTEIQMLRAFSAIANDGVMLEPKFISKIYDPNNGSYRTSQKEVVGKPVSKRAASETRDYMVTVGTDPVFGTLYSKSTGPIIKVGDLPVAVKSGTAQIAAENGSGYLDGGLTNYVYSVVAMVPSDNPDFVMYVTIQQPEHWSGMFWQDVVNPVLEEAYLMQETLTEPVPDATSGSEYKLPDFIGQNPGNTADELRRNLIQPVVLGTGKKIVKVSKSKGTKLTENKQILVLTDKFTTLPDMYGWTKSNVKKFAKWTGIEVKYKGSNSGTVIKQNIEVGKALHKIKKITITLGD</sequence>
<dbReference type="GO" id="GO:0009252">
    <property type="term" value="P:peptidoglycan biosynthetic process"/>
    <property type="evidence" value="ECO:0007669"/>
    <property type="project" value="UniProtKB-KW"/>
</dbReference>
<dbReference type="InterPro" id="IPR050515">
    <property type="entry name" value="Beta-lactam/transpept"/>
</dbReference>
<keyword evidence="6" id="KW-0677">Repeat</keyword>
<keyword evidence="4" id="KW-0132">Cell division</keyword>
<dbReference type="EMBL" id="NSGR01000001">
    <property type="protein sequence ID" value="PCH14454.1"/>
    <property type="molecule type" value="Genomic_DNA"/>
</dbReference>
<organism evidence="18 19">
    <name type="scientific">Streptococcus parauberis</name>
    <dbReference type="NCBI Taxonomy" id="1348"/>
    <lineage>
        <taxon>Bacteria</taxon>
        <taxon>Bacillati</taxon>
        <taxon>Bacillota</taxon>
        <taxon>Bacilli</taxon>
        <taxon>Lactobacillales</taxon>
        <taxon>Streptococcaceae</taxon>
        <taxon>Streptococcus</taxon>
    </lineage>
</organism>
<evidence type="ECO:0000256" key="10">
    <source>
        <dbReference type="ARBA" id="ARBA00023136"/>
    </source>
</evidence>
<dbReference type="Gene3D" id="3.40.710.10">
    <property type="entry name" value="DD-peptidase/beta-lactamase superfamily"/>
    <property type="match status" value="1"/>
</dbReference>
<dbReference type="InterPro" id="IPR001460">
    <property type="entry name" value="PCN-bd_Tpept"/>
</dbReference>
<comment type="caution">
    <text evidence="18">The sequence shown here is derived from an EMBL/GenBank/DDBJ whole genome shotgun (WGS) entry which is preliminary data.</text>
</comment>
<dbReference type="InterPro" id="IPR005543">
    <property type="entry name" value="PASTA_dom"/>
</dbReference>
<dbReference type="Pfam" id="PF03793">
    <property type="entry name" value="PASTA"/>
    <property type="match status" value="2"/>
</dbReference>
<dbReference type="Gene3D" id="2.20.70.70">
    <property type="match status" value="2"/>
</dbReference>
<dbReference type="PROSITE" id="PS51178">
    <property type="entry name" value="PASTA"/>
    <property type="match status" value="1"/>
</dbReference>
<feature type="domain" description="PASTA" evidence="16">
    <location>
        <begin position="688"/>
        <end position="749"/>
    </location>
</feature>
<evidence type="ECO:0000256" key="12">
    <source>
        <dbReference type="ARBA" id="ARBA00023306"/>
    </source>
</evidence>
<dbReference type="CDD" id="cd06575">
    <property type="entry name" value="PASTA_Pbp2x-like_2"/>
    <property type="match status" value="1"/>
</dbReference>
<dbReference type="Proteomes" id="UP000217465">
    <property type="component" value="Unassembled WGS sequence"/>
</dbReference>
<gene>
    <name evidence="18" type="primary">pbpX</name>
    <name evidence="17" type="synonym">pbp2X</name>
    <name evidence="18" type="ORF">A9Y57_00038</name>
    <name evidence="17" type="ORF">P7G31_04135</name>
</gene>
<keyword evidence="9 15" id="KW-1133">Transmembrane helix</keyword>
<keyword evidence="13" id="KW-0961">Cell wall biogenesis/degradation</keyword>
<dbReference type="GO" id="GO:0071555">
    <property type="term" value="P:cell wall organization"/>
    <property type="evidence" value="ECO:0007669"/>
    <property type="project" value="UniProtKB-KW"/>
</dbReference>
<evidence type="ECO:0000256" key="9">
    <source>
        <dbReference type="ARBA" id="ARBA00022989"/>
    </source>
</evidence>
<proteinExistence type="inferred from homology"/>
<dbReference type="Gene3D" id="3.30.70.2110">
    <property type="match status" value="1"/>
</dbReference>
<comment type="subcellular location">
    <subcellularLocation>
        <location evidence="1">Cell membrane</location>
        <topology evidence="1">Single-pass membrane protein</topology>
    </subcellularLocation>
</comment>
<dbReference type="RefSeq" id="WP_003107513.1">
    <property type="nucleotide sequence ID" value="NZ_CP104046.1"/>
</dbReference>
<dbReference type="SMART" id="SM00740">
    <property type="entry name" value="PASTA"/>
    <property type="match status" value="2"/>
</dbReference>
<keyword evidence="7" id="KW-0133">Cell shape</keyword>
<evidence type="ECO:0000256" key="5">
    <source>
        <dbReference type="ARBA" id="ARBA00022692"/>
    </source>
</evidence>
<dbReference type="GO" id="GO:0046677">
    <property type="term" value="P:response to antibiotic"/>
    <property type="evidence" value="ECO:0007669"/>
    <property type="project" value="UniProtKB-KW"/>
</dbReference>
<dbReference type="InterPro" id="IPR053467">
    <property type="entry name" value="PbpX"/>
</dbReference>
<keyword evidence="5 15" id="KW-0812">Transmembrane</keyword>
<evidence type="ECO:0000313" key="17">
    <source>
        <dbReference type="EMBL" id="MDT2731442.1"/>
    </source>
</evidence>
<keyword evidence="11" id="KW-0046">Antibiotic resistance</keyword>
<evidence type="ECO:0000313" key="18">
    <source>
        <dbReference type="EMBL" id="PCH14454.1"/>
    </source>
</evidence>
<feature type="transmembrane region" description="Helical" evidence="15">
    <location>
        <begin position="31"/>
        <end position="50"/>
    </location>
</feature>
<dbReference type="EMBL" id="JARQAG010000004">
    <property type="protein sequence ID" value="MDT2731442.1"/>
    <property type="molecule type" value="Genomic_DNA"/>
</dbReference>
<keyword evidence="12" id="KW-0131">Cell cycle</keyword>
<dbReference type="SUPFAM" id="SSF54184">
    <property type="entry name" value="Penicillin-binding protein 2x (pbp-2x), c-terminal domain"/>
    <property type="match status" value="2"/>
</dbReference>
<evidence type="ECO:0000256" key="4">
    <source>
        <dbReference type="ARBA" id="ARBA00022618"/>
    </source>
</evidence>
<evidence type="ECO:0000256" key="7">
    <source>
        <dbReference type="ARBA" id="ARBA00022960"/>
    </source>
</evidence>
<evidence type="ECO:0000313" key="19">
    <source>
        <dbReference type="Proteomes" id="UP000217465"/>
    </source>
</evidence>
<dbReference type="SUPFAM" id="SSF56519">
    <property type="entry name" value="Penicillin binding protein dimerisation domain"/>
    <property type="match status" value="1"/>
</dbReference>
<dbReference type="GO" id="GO:0008360">
    <property type="term" value="P:regulation of cell shape"/>
    <property type="evidence" value="ECO:0007669"/>
    <property type="project" value="UniProtKB-KW"/>
</dbReference>
<evidence type="ECO:0000256" key="11">
    <source>
        <dbReference type="ARBA" id="ARBA00023251"/>
    </source>
</evidence>
<evidence type="ECO:0000256" key="15">
    <source>
        <dbReference type="SAM" id="Phobius"/>
    </source>
</evidence>
<name>A0A854WG47_9STRE</name>
<comment type="similarity">
    <text evidence="2">Belongs to the transpeptidase family.</text>
</comment>
<keyword evidence="3" id="KW-1003">Cell membrane</keyword>
<dbReference type="Pfam" id="PF03717">
    <property type="entry name" value="PBP_dimer"/>
    <property type="match status" value="1"/>
</dbReference>
<dbReference type="FunFam" id="3.40.710.10:FF:000095">
    <property type="entry name" value="Penicillin-binding protein 2x"/>
    <property type="match status" value="1"/>
</dbReference>
<dbReference type="Pfam" id="PF00905">
    <property type="entry name" value="Transpeptidase"/>
    <property type="match status" value="1"/>
</dbReference>
<accession>A0A854WG47</accession>
<evidence type="ECO:0000256" key="3">
    <source>
        <dbReference type="ARBA" id="ARBA00022475"/>
    </source>
</evidence>
<reference evidence="17" key="2">
    <citation type="submission" date="2023-03" db="EMBL/GenBank/DDBJ databases">
        <authorList>
            <person name="Shen W."/>
            <person name="Cai J."/>
        </authorList>
    </citation>
    <scope>NUCLEOTIDE SEQUENCE</scope>
    <source>
        <strain evidence="17">P82-2</strain>
    </source>
</reference>
<keyword evidence="8" id="KW-0573">Peptidoglycan synthesis</keyword>
<dbReference type="PANTHER" id="PTHR30627">
    <property type="entry name" value="PEPTIDOGLYCAN D,D-TRANSPEPTIDASE"/>
    <property type="match status" value="1"/>
</dbReference>
<dbReference type="NCBIfam" id="NF038271">
    <property type="entry name" value="strep_PBP2X"/>
    <property type="match status" value="1"/>
</dbReference>
<evidence type="ECO:0000256" key="1">
    <source>
        <dbReference type="ARBA" id="ARBA00004162"/>
    </source>
</evidence>
<reference evidence="18 19" key="1">
    <citation type="submission" date="2016-06" db="EMBL/GenBank/DDBJ databases">
        <authorList>
            <person name="Haines A.N."/>
            <person name="Council K.R."/>
        </authorList>
    </citation>
    <scope>NUCLEOTIDE SEQUENCE [LARGE SCALE GENOMIC DNA]</scope>
    <source>
        <strain evidence="18 19">SP158-29</strain>
    </source>
</reference>
<dbReference type="AlphaFoldDB" id="A0A854WG47"/>
<dbReference type="InterPro" id="IPR012338">
    <property type="entry name" value="Beta-lactam/transpept-like"/>
</dbReference>
<evidence type="ECO:0000256" key="6">
    <source>
        <dbReference type="ARBA" id="ARBA00022737"/>
    </source>
</evidence>